<dbReference type="EMBL" id="FNNB01000001">
    <property type="protein sequence ID" value="SDW13258.1"/>
    <property type="molecule type" value="Genomic_DNA"/>
</dbReference>
<dbReference type="PANTHER" id="PTHR39639">
    <property type="entry name" value="CHROMOSOME 16, WHOLE GENOME SHOTGUN SEQUENCE"/>
    <property type="match status" value="1"/>
</dbReference>
<dbReference type="AlphaFoldDB" id="A0A1H2R244"/>
<protein>
    <recommendedName>
        <fullName evidence="1">GmrSD restriction endonucleases N-terminal domain-containing protein</fullName>
    </recommendedName>
</protein>
<feature type="domain" description="GmrSD restriction endonucleases N-terminal" evidence="1">
    <location>
        <begin position="52"/>
        <end position="194"/>
    </location>
</feature>
<proteinExistence type="predicted"/>
<dbReference type="RefSeq" id="WP_074634603.1">
    <property type="nucleotide sequence ID" value="NZ_CP160849.1"/>
</dbReference>
<name>A0A1H2R244_9RHOB</name>
<dbReference type="GeneID" id="94019683"/>
<gene>
    <name evidence="2" type="ORF">SAMN04488041_101363</name>
</gene>
<dbReference type="Proteomes" id="UP000183076">
    <property type="component" value="Unassembled WGS sequence"/>
</dbReference>
<reference evidence="3" key="1">
    <citation type="submission" date="2016-10" db="EMBL/GenBank/DDBJ databases">
        <authorList>
            <person name="Varghese N."/>
            <person name="Submissions S."/>
        </authorList>
    </citation>
    <scope>NUCLEOTIDE SEQUENCE [LARGE SCALE GENOMIC DNA]</scope>
    <source>
        <strain evidence="3">DSM 10014</strain>
    </source>
</reference>
<dbReference type="InterPro" id="IPR004919">
    <property type="entry name" value="GmrSD_N"/>
</dbReference>
<dbReference type="PANTHER" id="PTHR39639:SF1">
    <property type="entry name" value="DUF262 DOMAIN-CONTAINING PROTEIN"/>
    <property type="match status" value="1"/>
</dbReference>
<evidence type="ECO:0000313" key="2">
    <source>
        <dbReference type="EMBL" id="SDW13258.1"/>
    </source>
</evidence>
<evidence type="ECO:0000313" key="3">
    <source>
        <dbReference type="Proteomes" id="UP000183076"/>
    </source>
</evidence>
<sequence length="389" mass="45028">MSQLESLFEEDEAAEGGDDYRIAPSDFTDIFVIPSDWTVSTLRQELVDIVDLEPHFQRRSVWTTRAKSKFIESLILGIPIPQILLAERQDERNQFLVLDGKQRLSSIKEFFEGVTEDGTSFSLQGLTDLKELNGETWASIKDRQPKIARAIDAAAIRTAVIRGWKRDDVLYEIFHRLNSGSVRLSPMELRMSLIRGPFVREAIKQTAECPYLQKMLGLSKPDKRMKDVEVAIRHFAFQSFAIEYRGNLKEFLDEYCRYKNRNFEVGQVIEPVKELEELIQDGLGLLEERAFSRKYVPDSGKYEGAFNRAVFDVLGGSLANLEFRRAALEDVEKFRKLYKYAFENTSFVRSVESTTKSISATKYRFAYWYELIEKEYNVALRVPLIKKND</sequence>
<organism evidence="2 3">
    <name type="scientific">Sulfitobacter pontiacus</name>
    <dbReference type="NCBI Taxonomy" id="60137"/>
    <lineage>
        <taxon>Bacteria</taxon>
        <taxon>Pseudomonadati</taxon>
        <taxon>Pseudomonadota</taxon>
        <taxon>Alphaproteobacteria</taxon>
        <taxon>Rhodobacterales</taxon>
        <taxon>Roseobacteraceae</taxon>
        <taxon>Sulfitobacter</taxon>
    </lineage>
</organism>
<dbReference type="Pfam" id="PF03235">
    <property type="entry name" value="GmrSD_N"/>
    <property type="match status" value="1"/>
</dbReference>
<evidence type="ECO:0000259" key="1">
    <source>
        <dbReference type="Pfam" id="PF03235"/>
    </source>
</evidence>
<accession>A0A1H2R244</accession>